<evidence type="ECO:0000259" key="1">
    <source>
        <dbReference type="Pfam" id="PF12695"/>
    </source>
</evidence>
<gene>
    <name evidence="2" type="ORF">GCM10009851_00870</name>
</gene>
<name>A0ABP5Q0N3_9MICO</name>
<dbReference type="Pfam" id="PF12695">
    <property type="entry name" value="Abhydrolase_5"/>
    <property type="match status" value="1"/>
</dbReference>
<dbReference type="Proteomes" id="UP001500929">
    <property type="component" value="Unassembled WGS sequence"/>
</dbReference>
<dbReference type="SUPFAM" id="SSF53474">
    <property type="entry name" value="alpha/beta-Hydrolases"/>
    <property type="match status" value="1"/>
</dbReference>
<organism evidence="2 3">
    <name type="scientific">Herbiconiux moechotypicola</name>
    <dbReference type="NCBI Taxonomy" id="637393"/>
    <lineage>
        <taxon>Bacteria</taxon>
        <taxon>Bacillati</taxon>
        <taxon>Actinomycetota</taxon>
        <taxon>Actinomycetes</taxon>
        <taxon>Micrococcales</taxon>
        <taxon>Microbacteriaceae</taxon>
        <taxon>Herbiconiux</taxon>
    </lineage>
</organism>
<dbReference type="InterPro" id="IPR029059">
    <property type="entry name" value="AB_hydrolase_5"/>
</dbReference>
<accession>A0ABP5Q0N3</accession>
<evidence type="ECO:0000313" key="2">
    <source>
        <dbReference type="EMBL" id="GAA2222068.1"/>
    </source>
</evidence>
<comment type="caution">
    <text evidence="2">The sequence shown here is derived from an EMBL/GenBank/DDBJ whole genome shotgun (WGS) entry which is preliminary data.</text>
</comment>
<dbReference type="Gene3D" id="3.40.50.1820">
    <property type="entry name" value="alpha/beta hydrolase"/>
    <property type="match status" value="2"/>
</dbReference>
<dbReference type="RefSeq" id="WP_259477961.1">
    <property type="nucleotide sequence ID" value="NZ_BAAAQY010000001.1"/>
</dbReference>
<dbReference type="PANTHER" id="PTHR43433:SF5">
    <property type="entry name" value="AB HYDROLASE-1 DOMAIN-CONTAINING PROTEIN"/>
    <property type="match status" value="1"/>
</dbReference>
<dbReference type="PANTHER" id="PTHR43433">
    <property type="entry name" value="HYDROLASE, ALPHA/BETA FOLD FAMILY PROTEIN"/>
    <property type="match status" value="1"/>
</dbReference>
<keyword evidence="3" id="KW-1185">Reference proteome</keyword>
<dbReference type="InterPro" id="IPR050471">
    <property type="entry name" value="AB_hydrolase"/>
</dbReference>
<evidence type="ECO:0000313" key="3">
    <source>
        <dbReference type="Proteomes" id="UP001500929"/>
    </source>
</evidence>
<dbReference type="InterPro" id="IPR029058">
    <property type="entry name" value="AB_hydrolase_fold"/>
</dbReference>
<proteinExistence type="predicted"/>
<feature type="domain" description="Alpha/beta hydrolase fold-5" evidence="1">
    <location>
        <begin position="25"/>
        <end position="173"/>
    </location>
</feature>
<dbReference type="EMBL" id="BAAAQY010000001">
    <property type="protein sequence ID" value="GAA2222068.1"/>
    <property type="molecule type" value="Genomic_DNA"/>
</dbReference>
<sequence>MADLQTLDLLGRAIPFSDEGQGPAVVLVSGAGQGVEYFAPLAHSLVEEDFRVVLIDSRRDSDPNAQELAGEVVGVLDHLGVADAWVGGHGFGGSVARFVAHDHHDRANGVLLLGVEGSAGTEVAGSSAPVPEGLPVLVVQGSDDDVTPPANGEELLSAAPGLVSIVTVDGGGHLFPHTHVGATAWAIEDYLDWD</sequence>
<protein>
    <recommendedName>
        <fullName evidence="1">Alpha/beta hydrolase fold-5 domain-containing protein</fullName>
    </recommendedName>
</protein>
<reference evidence="3" key="1">
    <citation type="journal article" date="2019" name="Int. J. Syst. Evol. Microbiol.">
        <title>The Global Catalogue of Microorganisms (GCM) 10K type strain sequencing project: providing services to taxonomists for standard genome sequencing and annotation.</title>
        <authorList>
            <consortium name="The Broad Institute Genomics Platform"/>
            <consortium name="The Broad Institute Genome Sequencing Center for Infectious Disease"/>
            <person name="Wu L."/>
            <person name="Ma J."/>
        </authorList>
    </citation>
    <scope>NUCLEOTIDE SEQUENCE [LARGE SCALE GENOMIC DNA]</scope>
    <source>
        <strain evidence="3">JCM 16117</strain>
    </source>
</reference>